<reference evidence="1 2" key="1">
    <citation type="journal article" date="2019" name="Nat. Ecol. Evol.">
        <title>Megaphylogeny resolves global patterns of mushroom evolution.</title>
        <authorList>
            <person name="Varga T."/>
            <person name="Krizsan K."/>
            <person name="Foldi C."/>
            <person name="Dima B."/>
            <person name="Sanchez-Garcia M."/>
            <person name="Sanchez-Ramirez S."/>
            <person name="Szollosi G.J."/>
            <person name="Szarkandi J.G."/>
            <person name="Papp V."/>
            <person name="Albert L."/>
            <person name="Andreopoulos W."/>
            <person name="Angelini C."/>
            <person name="Antonin V."/>
            <person name="Barry K.W."/>
            <person name="Bougher N.L."/>
            <person name="Buchanan P."/>
            <person name="Buyck B."/>
            <person name="Bense V."/>
            <person name="Catcheside P."/>
            <person name="Chovatia M."/>
            <person name="Cooper J."/>
            <person name="Damon W."/>
            <person name="Desjardin D."/>
            <person name="Finy P."/>
            <person name="Geml J."/>
            <person name="Haridas S."/>
            <person name="Hughes K."/>
            <person name="Justo A."/>
            <person name="Karasinski D."/>
            <person name="Kautmanova I."/>
            <person name="Kiss B."/>
            <person name="Kocsube S."/>
            <person name="Kotiranta H."/>
            <person name="LaButti K.M."/>
            <person name="Lechner B.E."/>
            <person name="Liimatainen K."/>
            <person name="Lipzen A."/>
            <person name="Lukacs Z."/>
            <person name="Mihaltcheva S."/>
            <person name="Morgado L.N."/>
            <person name="Niskanen T."/>
            <person name="Noordeloos M.E."/>
            <person name="Ohm R.A."/>
            <person name="Ortiz-Santana B."/>
            <person name="Ovrebo C."/>
            <person name="Racz N."/>
            <person name="Riley R."/>
            <person name="Savchenko A."/>
            <person name="Shiryaev A."/>
            <person name="Soop K."/>
            <person name="Spirin V."/>
            <person name="Szebenyi C."/>
            <person name="Tomsovsky M."/>
            <person name="Tulloss R.E."/>
            <person name="Uehling J."/>
            <person name="Grigoriev I.V."/>
            <person name="Vagvolgyi C."/>
            <person name="Papp T."/>
            <person name="Martin F.M."/>
            <person name="Miettinen O."/>
            <person name="Hibbett D.S."/>
            <person name="Nagy L.G."/>
        </authorList>
    </citation>
    <scope>NUCLEOTIDE SEQUENCE [LARGE SCALE GENOMIC DNA]</scope>
    <source>
        <strain evidence="1 2">OMC1185</strain>
    </source>
</reference>
<dbReference type="EMBL" id="ML213528">
    <property type="protein sequence ID" value="TFK46638.1"/>
    <property type="molecule type" value="Genomic_DNA"/>
</dbReference>
<accession>A0A5C3MS98</accession>
<sequence length="76" mass="8624">MIPRRWSEVDGNLSRLRALSICVAVARCAFGSPSNPRAYSVGLHSLRRLYELLQHYPRRRLADLLVMPLPRGALLP</sequence>
<keyword evidence="2" id="KW-1185">Reference proteome</keyword>
<protein>
    <submittedName>
        <fullName evidence="1">Uncharacterized protein</fullName>
    </submittedName>
</protein>
<evidence type="ECO:0000313" key="1">
    <source>
        <dbReference type="EMBL" id="TFK46638.1"/>
    </source>
</evidence>
<proteinExistence type="predicted"/>
<evidence type="ECO:0000313" key="2">
    <source>
        <dbReference type="Proteomes" id="UP000305948"/>
    </source>
</evidence>
<dbReference type="AlphaFoldDB" id="A0A5C3MS98"/>
<organism evidence="1 2">
    <name type="scientific">Heliocybe sulcata</name>
    <dbReference type="NCBI Taxonomy" id="5364"/>
    <lineage>
        <taxon>Eukaryota</taxon>
        <taxon>Fungi</taxon>
        <taxon>Dikarya</taxon>
        <taxon>Basidiomycota</taxon>
        <taxon>Agaricomycotina</taxon>
        <taxon>Agaricomycetes</taxon>
        <taxon>Gloeophyllales</taxon>
        <taxon>Gloeophyllaceae</taxon>
        <taxon>Heliocybe</taxon>
    </lineage>
</organism>
<dbReference type="Proteomes" id="UP000305948">
    <property type="component" value="Unassembled WGS sequence"/>
</dbReference>
<name>A0A5C3MS98_9AGAM</name>
<gene>
    <name evidence="1" type="ORF">OE88DRAFT_1667257</name>
</gene>